<keyword evidence="10" id="KW-0804">Transcription</keyword>
<dbReference type="EMBL" id="CCSE01000001">
    <property type="protein sequence ID" value="CEA00014.1"/>
    <property type="molecule type" value="Genomic_DNA"/>
</dbReference>
<evidence type="ECO:0000256" key="12">
    <source>
        <dbReference type="PIRSR" id="PIRSR602481-2"/>
    </source>
</evidence>
<evidence type="ECO:0000256" key="6">
    <source>
        <dbReference type="ARBA" id="ARBA00022491"/>
    </source>
</evidence>
<dbReference type="GO" id="GO:0045892">
    <property type="term" value="P:negative regulation of DNA-templated transcription"/>
    <property type="evidence" value="ECO:0007669"/>
    <property type="project" value="TreeGrafter"/>
</dbReference>
<evidence type="ECO:0000256" key="9">
    <source>
        <dbReference type="ARBA" id="ARBA00023125"/>
    </source>
</evidence>
<evidence type="ECO:0000256" key="7">
    <source>
        <dbReference type="ARBA" id="ARBA00022833"/>
    </source>
</evidence>
<dbReference type="RefSeq" id="WP_035808638.1">
    <property type="nucleotide sequence ID" value="NZ_CCSE01000001.1"/>
</dbReference>
<evidence type="ECO:0000256" key="8">
    <source>
        <dbReference type="ARBA" id="ARBA00023015"/>
    </source>
</evidence>
<keyword evidence="14" id="KW-1185">Reference proteome</keyword>
<keyword evidence="8" id="KW-0805">Transcription regulation</keyword>
<dbReference type="GO" id="GO:1900376">
    <property type="term" value="P:regulation of secondary metabolite biosynthetic process"/>
    <property type="evidence" value="ECO:0007669"/>
    <property type="project" value="TreeGrafter"/>
</dbReference>
<comment type="cofactor">
    <cofactor evidence="12">
        <name>Mn(2+)</name>
        <dbReference type="ChEBI" id="CHEBI:29035"/>
    </cofactor>
    <cofactor evidence="12">
        <name>Fe(2+)</name>
        <dbReference type="ChEBI" id="CHEBI:29033"/>
    </cofactor>
    <text evidence="12">Binds 1 Mn(2+) or Fe(2+) ion per subunit.</text>
</comment>
<dbReference type="eggNOG" id="COG0735">
    <property type="taxonomic scope" value="Bacteria"/>
</dbReference>
<keyword evidence="9" id="KW-0238">DNA-binding</keyword>
<protein>
    <recommendedName>
        <fullName evidence="4">Ferric uptake regulation protein</fullName>
    </recommendedName>
</protein>
<sequence>MHKELVDYKEMLKEAKFKVTKKRLRMIEIFMEDERYLSAKEIQEMMNQDYPGISYDTIYRNLHTLKDINVLEQTTFSGEMQYKISCTDHHHHHFICEQCGETKVVRYCPVETWENELNGVKINSHKIELYGLCEKCQ</sequence>
<evidence type="ECO:0000256" key="4">
    <source>
        <dbReference type="ARBA" id="ARBA00020910"/>
    </source>
</evidence>
<keyword evidence="7 11" id="KW-0862">Zinc</keyword>
<dbReference type="GO" id="GO:0000976">
    <property type="term" value="F:transcription cis-regulatory region binding"/>
    <property type="evidence" value="ECO:0007669"/>
    <property type="project" value="TreeGrafter"/>
</dbReference>
<name>A0A078M170_9STAP</name>
<dbReference type="AlphaFoldDB" id="A0A078M170"/>
<dbReference type="GO" id="GO:0008270">
    <property type="term" value="F:zinc ion binding"/>
    <property type="evidence" value="ECO:0007669"/>
    <property type="project" value="TreeGrafter"/>
</dbReference>
<feature type="binding site" evidence="11">
    <location>
        <position position="99"/>
    </location>
    <ligand>
        <name>Zn(2+)</name>
        <dbReference type="ChEBI" id="CHEBI:29105"/>
    </ligand>
</feature>
<dbReference type="STRING" id="1461582.BN1048_00770"/>
<evidence type="ECO:0000313" key="14">
    <source>
        <dbReference type="Proteomes" id="UP000044136"/>
    </source>
</evidence>
<dbReference type="InterPro" id="IPR036388">
    <property type="entry name" value="WH-like_DNA-bd_sf"/>
</dbReference>
<organism evidence="13 14">
    <name type="scientific">Jeotgalicoccus saudimassiliensis</name>
    <dbReference type="NCBI Taxonomy" id="1461582"/>
    <lineage>
        <taxon>Bacteria</taxon>
        <taxon>Bacillati</taxon>
        <taxon>Bacillota</taxon>
        <taxon>Bacilli</taxon>
        <taxon>Bacillales</taxon>
        <taxon>Staphylococcaceae</taxon>
        <taxon>Jeotgalicoccus</taxon>
    </lineage>
</organism>
<dbReference type="GO" id="GO:0003700">
    <property type="term" value="F:DNA-binding transcription factor activity"/>
    <property type="evidence" value="ECO:0007669"/>
    <property type="project" value="InterPro"/>
</dbReference>
<dbReference type="InterPro" id="IPR036390">
    <property type="entry name" value="WH_DNA-bd_sf"/>
</dbReference>
<feature type="binding site" evidence="11">
    <location>
        <position position="136"/>
    </location>
    <ligand>
        <name>Zn(2+)</name>
        <dbReference type="ChEBI" id="CHEBI:29105"/>
    </ligand>
</feature>
<dbReference type="SUPFAM" id="SSF46785">
    <property type="entry name" value="Winged helix' DNA-binding domain"/>
    <property type="match status" value="1"/>
</dbReference>
<dbReference type="InterPro" id="IPR043135">
    <property type="entry name" value="Fur_C"/>
</dbReference>
<comment type="subcellular location">
    <subcellularLocation>
        <location evidence="2">Cytoplasm</location>
    </subcellularLocation>
</comment>
<reference evidence="13 14" key="1">
    <citation type="submission" date="2014-07" db="EMBL/GenBank/DDBJ databases">
        <authorList>
            <person name="Urmite Genomes Urmite Genomes"/>
        </authorList>
    </citation>
    <scope>NUCLEOTIDE SEQUENCE [LARGE SCALE GENOMIC DNA]</scope>
    <source>
        <strain evidence="13 14">13MG44_air</strain>
    </source>
</reference>
<evidence type="ECO:0000256" key="2">
    <source>
        <dbReference type="ARBA" id="ARBA00004496"/>
    </source>
</evidence>
<dbReference type="Gene3D" id="3.30.1490.190">
    <property type="match status" value="1"/>
</dbReference>
<dbReference type="CDD" id="cd07153">
    <property type="entry name" value="Fur_like"/>
    <property type="match status" value="1"/>
</dbReference>
<keyword evidence="5" id="KW-0963">Cytoplasm</keyword>
<dbReference type="GO" id="GO:0005737">
    <property type="term" value="C:cytoplasm"/>
    <property type="evidence" value="ECO:0007669"/>
    <property type="project" value="UniProtKB-SubCell"/>
</dbReference>
<dbReference type="Proteomes" id="UP000044136">
    <property type="component" value="Unassembled WGS sequence"/>
</dbReference>
<proteinExistence type="inferred from homology"/>
<feature type="binding site" evidence="12">
    <location>
        <position position="125"/>
    </location>
    <ligand>
        <name>Fe cation</name>
        <dbReference type="ChEBI" id="CHEBI:24875"/>
    </ligand>
</feature>
<keyword evidence="12" id="KW-0408">Iron</keyword>
<gene>
    <name evidence="13" type="primary">zur</name>
    <name evidence="13" type="ORF">BN1048_00770</name>
</gene>
<evidence type="ECO:0000256" key="3">
    <source>
        <dbReference type="ARBA" id="ARBA00007957"/>
    </source>
</evidence>
<feature type="binding site" evidence="11">
    <location>
        <position position="96"/>
    </location>
    <ligand>
        <name>Zn(2+)</name>
        <dbReference type="ChEBI" id="CHEBI:29105"/>
    </ligand>
</feature>
<comment type="similarity">
    <text evidence="3">Belongs to the Fur family.</text>
</comment>
<evidence type="ECO:0000256" key="1">
    <source>
        <dbReference type="ARBA" id="ARBA00002997"/>
    </source>
</evidence>
<dbReference type="OrthoDB" id="8659436at2"/>
<dbReference type="PANTHER" id="PTHR33202:SF1">
    <property type="entry name" value="FERRIC UPTAKE REGULATION PROTEIN"/>
    <property type="match status" value="1"/>
</dbReference>
<feature type="binding site" evidence="12">
    <location>
        <position position="111"/>
    </location>
    <ligand>
        <name>Fe cation</name>
        <dbReference type="ChEBI" id="CHEBI:24875"/>
    </ligand>
</feature>
<accession>A0A078M170</accession>
<comment type="cofactor">
    <cofactor evidence="11">
        <name>Zn(2+)</name>
        <dbReference type="ChEBI" id="CHEBI:29105"/>
    </cofactor>
    <text evidence="11">Binds 1 zinc ion per subunit.</text>
</comment>
<comment type="function">
    <text evidence="1">Acts as a global negative controlling element, employing Fe(2+) as a cofactor to bind the operator of the repressed genes.</text>
</comment>
<evidence type="ECO:0000256" key="11">
    <source>
        <dbReference type="PIRSR" id="PIRSR602481-1"/>
    </source>
</evidence>
<keyword evidence="6" id="KW-0678">Repressor</keyword>
<evidence type="ECO:0000313" key="13">
    <source>
        <dbReference type="EMBL" id="CEA00014.1"/>
    </source>
</evidence>
<evidence type="ECO:0000256" key="10">
    <source>
        <dbReference type="ARBA" id="ARBA00023163"/>
    </source>
</evidence>
<evidence type="ECO:0000256" key="5">
    <source>
        <dbReference type="ARBA" id="ARBA00022490"/>
    </source>
</evidence>
<dbReference type="Pfam" id="PF01475">
    <property type="entry name" value="FUR"/>
    <property type="match status" value="1"/>
</dbReference>
<keyword evidence="11" id="KW-0479">Metal-binding</keyword>
<dbReference type="Gene3D" id="1.10.10.10">
    <property type="entry name" value="Winged helix-like DNA-binding domain superfamily/Winged helix DNA-binding domain"/>
    <property type="match status" value="1"/>
</dbReference>
<dbReference type="InterPro" id="IPR002481">
    <property type="entry name" value="FUR"/>
</dbReference>
<dbReference type="PANTHER" id="PTHR33202">
    <property type="entry name" value="ZINC UPTAKE REGULATION PROTEIN"/>
    <property type="match status" value="1"/>
</dbReference>
<feature type="binding site" evidence="12">
    <location>
        <position position="90"/>
    </location>
    <ligand>
        <name>Fe cation</name>
        <dbReference type="ChEBI" id="CHEBI:24875"/>
    </ligand>
</feature>
<dbReference type="HOGENOM" id="CLU_096072_5_1_9"/>
<feature type="binding site" evidence="11">
    <location>
        <position position="133"/>
    </location>
    <ligand>
        <name>Zn(2+)</name>
        <dbReference type="ChEBI" id="CHEBI:29105"/>
    </ligand>
</feature>